<dbReference type="SUPFAM" id="SSF56176">
    <property type="entry name" value="FAD-binding/transporter-associated domain-like"/>
    <property type="match status" value="1"/>
</dbReference>
<dbReference type="InterPro" id="IPR016164">
    <property type="entry name" value="FAD-linked_Oxase-like_C"/>
</dbReference>
<sequence length="465" mass="50331">MTTTTKASLLAELAPILGASGLLVGEQVQSRAATFWDNTPMRAKALLRPSSVDELCACLRLCHAARQTVVPLGGNTGLAEGTAATADDIVLSLERLNQIEQIDTVSQTVTVQAGVVLQCLHEQLAAQHWVFPVDLGARGSCTLGGMMATNAGGFGVLVHGMMRAQVLGLEVVLADGSLLSSMHGYLKNNSGYDLKQLFIGSEGTLGVISRAVLRIKPMLGGRTSALLGVARFEQVCELLQCMQRGSGLSAFEVMWPSFWELNTGEYSSLKSPLAGKHNFYVLLECQADSQAGADSACTSALEAAFAQGLLQDAVIARSMAEAQGLWAIREAYEAEQKRFAKVYGFDVSLRIADMQRFATDLDKRLKQVQPSIYLSVYGHLADGNLHLIIGSNPPLPETHAVEEAVYQTLALFGGSISAEHGVGLEKKPWLQLTRNKNELHWMRQIKQLFDPHHLLNPGKIFDRDS</sequence>
<dbReference type="PROSITE" id="PS51387">
    <property type="entry name" value="FAD_PCMH"/>
    <property type="match status" value="1"/>
</dbReference>
<dbReference type="GO" id="GO:0022904">
    <property type="term" value="P:respiratory electron transport chain"/>
    <property type="evidence" value="ECO:0007669"/>
    <property type="project" value="TreeGrafter"/>
</dbReference>
<feature type="domain" description="FAD-binding PCMH-type" evidence="6">
    <location>
        <begin position="39"/>
        <end position="218"/>
    </location>
</feature>
<dbReference type="FunFam" id="1.10.45.10:FF:000001">
    <property type="entry name" value="D-lactate dehydrogenase mitochondrial"/>
    <property type="match status" value="1"/>
</dbReference>
<dbReference type="SUPFAM" id="SSF55103">
    <property type="entry name" value="FAD-linked oxidases, C-terminal domain"/>
    <property type="match status" value="1"/>
</dbReference>
<dbReference type="AlphaFoldDB" id="A0A139SRI1"/>
<reference evidence="7 8" key="1">
    <citation type="submission" date="2016-02" db="EMBL/GenBank/DDBJ databases">
        <authorList>
            <person name="Wen L."/>
            <person name="He K."/>
            <person name="Yang H."/>
        </authorList>
    </citation>
    <scope>NUCLEOTIDE SEQUENCE [LARGE SCALE GENOMIC DNA]</scope>
    <source>
        <strain evidence="7 8">CV58</strain>
    </source>
</reference>
<keyword evidence="8" id="KW-1185">Reference proteome</keyword>
<gene>
    <name evidence="7" type="ORF">AXE65_03805</name>
</gene>
<evidence type="ECO:0000256" key="2">
    <source>
        <dbReference type="ARBA" id="ARBA00008000"/>
    </source>
</evidence>
<dbReference type="InterPro" id="IPR016171">
    <property type="entry name" value="Vanillyl_alc_oxidase_C-sub2"/>
</dbReference>
<dbReference type="Gene3D" id="3.30.70.2740">
    <property type="match status" value="1"/>
</dbReference>
<dbReference type="GO" id="GO:0016491">
    <property type="term" value="F:oxidoreductase activity"/>
    <property type="evidence" value="ECO:0007669"/>
    <property type="project" value="UniProtKB-KW"/>
</dbReference>
<name>A0A139SRI1_9GAMM</name>
<dbReference type="OrthoDB" id="9811557at2"/>
<dbReference type="Pfam" id="PF02913">
    <property type="entry name" value="FAD-oxidase_C"/>
    <property type="match status" value="1"/>
</dbReference>
<keyword evidence="4" id="KW-0274">FAD</keyword>
<comment type="cofactor">
    <cofactor evidence="1">
        <name>FAD</name>
        <dbReference type="ChEBI" id="CHEBI:57692"/>
    </cofactor>
</comment>
<dbReference type="InterPro" id="IPR006094">
    <property type="entry name" value="Oxid_FAD_bind_N"/>
</dbReference>
<dbReference type="GO" id="GO:0071949">
    <property type="term" value="F:FAD binding"/>
    <property type="evidence" value="ECO:0007669"/>
    <property type="project" value="InterPro"/>
</dbReference>
<dbReference type="InterPro" id="IPR051264">
    <property type="entry name" value="FAD-oxidored/transferase_4"/>
</dbReference>
<proteinExistence type="inferred from homology"/>
<dbReference type="Proteomes" id="UP000072660">
    <property type="component" value="Unassembled WGS sequence"/>
</dbReference>
<dbReference type="InterPro" id="IPR016166">
    <property type="entry name" value="FAD-bd_PCMH"/>
</dbReference>
<comment type="similarity">
    <text evidence="2">Belongs to the FAD-binding oxidoreductase/transferase type 4 family.</text>
</comment>
<evidence type="ECO:0000256" key="1">
    <source>
        <dbReference type="ARBA" id="ARBA00001974"/>
    </source>
</evidence>
<evidence type="ECO:0000256" key="4">
    <source>
        <dbReference type="ARBA" id="ARBA00022827"/>
    </source>
</evidence>
<dbReference type="PANTHER" id="PTHR43716">
    <property type="entry name" value="D-2-HYDROXYGLUTARATE DEHYDROGENASE, MITOCHONDRIAL"/>
    <property type="match status" value="1"/>
</dbReference>
<dbReference type="InterPro" id="IPR016169">
    <property type="entry name" value="FAD-bd_PCMH_sub2"/>
</dbReference>
<evidence type="ECO:0000256" key="5">
    <source>
        <dbReference type="ARBA" id="ARBA00023002"/>
    </source>
</evidence>
<evidence type="ECO:0000313" key="8">
    <source>
        <dbReference type="Proteomes" id="UP000072660"/>
    </source>
</evidence>
<dbReference type="InterPro" id="IPR004113">
    <property type="entry name" value="FAD-bd_oxidored_4_C"/>
</dbReference>
<keyword evidence="5" id="KW-0560">Oxidoreductase</keyword>
<evidence type="ECO:0000259" key="6">
    <source>
        <dbReference type="PROSITE" id="PS51387"/>
    </source>
</evidence>
<dbReference type="EMBL" id="LSZO01000167">
    <property type="protein sequence ID" value="KXU37209.1"/>
    <property type="molecule type" value="Genomic_DNA"/>
</dbReference>
<evidence type="ECO:0000256" key="3">
    <source>
        <dbReference type="ARBA" id="ARBA00022630"/>
    </source>
</evidence>
<comment type="caution">
    <text evidence="7">The sequence shown here is derived from an EMBL/GenBank/DDBJ whole genome shotgun (WGS) entry which is preliminary data.</text>
</comment>
<dbReference type="Gene3D" id="3.30.70.2190">
    <property type="match status" value="1"/>
</dbReference>
<dbReference type="Pfam" id="PF01565">
    <property type="entry name" value="FAD_binding_4"/>
    <property type="match status" value="1"/>
</dbReference>
<dbReference type="RefSeq" id="WP_068391031.1">
    <property type="nucleotide sequence ID" value="NZ_LSZO01000167.1"/>
</dbReference>
<dbReference type="PANTHER" id="PTHR43716:SF1">
    <property type="entry name" value="D-2-HYDROXYGLUTARATE DEHYDROGENASE, MITOCHONDRIAL"/>
    <property type="match status" value="1"/>
</dbReference>
<evidence type="ECO:0000313" key="7">
    <source>
        <dbReference type="EMBL" id="KXU37209.1"/>
    </source>
</evidence>
<accession>A0A139SRI1</accession>
<keyword evidence="3" id="KW-0285">Flavoprotein</keyword>
<organism evidence="7 8">
    <name type="scientific">Ventosimonas gracilis</name>
    <dbReference type="NCBI Taxonomy" id="1680762"/>
    <lineage>
        <taxon>Bacteria</taxon>
        <taxon>Pseudomonadati</taxon>
        <taxon>Pseudomonadota</taxon>
        <taxon>Gammaproteobacteria</taxon>
        <taxon>Pseudomonadales</taxon>
        <taxon>Ventosimonadaceae</taxon>
        <taxon>Ventosimonas</taxon>
    </lineage>
</organism>
<dbReference type="Gene3D" id="1.10.45.10">
    <property type="entry name" value="Vanillyl-alcohol Oxidase, Chain A, domain 4"/>
    <property type="match status" value="1"/>
</dbReference>
<dbReference type="Gene3D" id="3.30.465.10">
    <property type="match status" value="1"/>
</dbReference>
<dbReference type="InterPro" id="IPR036318">
    <property type="entry name" value="FAD-bd_PCMH-like_sf"/>
</dbReference>
<protein>
    <recommendedName>
        <fullName evidence="6">FAD-binding PCMH-type domain-containing protein</fullName>
    </recommendedName>
</protein>